<dbReference type="Proteomes" id="UP000248863">
    <property type="component" value="Unassembled WGS sequence"/>
</dbReference>
<dbReference type="PANTHER" id="PTHR36974">
    <property type="entry name" value="MEMBRANE PROTEIN-RELATED"/>
    <property type="match status" value="1"/>
</dbReference>
<dbReference type="PANTHER" id="PTHR36974:SF1">
    <property type="entry name" value="DOXX FAMILY MEMBRANE PROTEIN"/>
    <property type="match status" value="1"/>
</dbReference>
<comment type="subcellular location">
    <subcellularLocation>
        <location evidence="1">Membrane</location>
        <topology evidence="1">Multi-pass membrane protein</topology>
    </subcellularLocation>
</comment>
<evidence type="ECO:0000313" key="6">
    <source>
        <dbReference type="EMBL" id="RAI40581.1"/>
    </source>
</evidence>
<keyword evidence="2 5" id="KW-0812">Transmembrane</keyword>
<dbReference type="GO" id="GO:0016020">
    <property type="term" value="C:membrane"/>
    <property type="evidence" value="ECO:0007669"/>
    <property type="project" value="UniProtKB-SubCell"/>
</dbReference>
<evidence type="ECO:0000256" key="4">
    <source>
        <dbReference type="ARBA" id="ARBA00023136"/>
    </source>
</evidence>
<dbReference type="EMBL" id="NPEU01000038">
    <property type="protein sequence ID" value="RAI40581.1"/>
    <property type="molecule type" value="Genomic_DNA"/>
</dbReference>
<feature type="transmembrane region" description="Helical" evidence="5">
    <location>
        <begin position="24"/>
        <end position="42"/>
    </location>
</feature>
<evidence type="ECO:0000256" key="2">
    <source>
        <dbReference type="ARBA" id="ARBA00022692"/>
    </source>
</evidence>
<feature type="transmembrane region" description="Helical" evidence="5">
    <location>
        <begin position="85"/>
        <end position="106"/>
    </location>
</feature>
<name>A0A327KQ87_9BRAD</name>
<accession>A0A327KQ87</accession>
<sequence length="160" mass="17331">MSADVTPLPTLSAEPHAPGRRVRFVLRLVLAAGYLIAGLAHLTRPEPFMLITPGWVPFPREIILATGACEIAGALALFGTRLRKLAGVMLALYAIGVFPANIKHAVDGVSIPPIPDSWWYHGPRLAFQPVLVWAALFGGDVIDWPLRRRPIPTSATAPCR</sequence>
<keyword evidence="3 5" id="KW-1133">Transmembrane helix</keyword>
<evidence type="ECO:0000313" key="7">
    <source>
        <dbReference type="Proteomes" id="UP000248863"/>
    </source>
</evidence>
<reference evidence="6 7" key="1">
    <citation type="submission" date="2017-07" db="EMBL/GenBank/DDBJ databases">
        <title>Draft Genome Sequences of Select Purple Nonsulfur Bacteria.</title>
        <authorList>
            <person name="Lasarre B."/>
            <person name="Mckinlay J.B."/>
        </authorList>
    </citation>
    <scope>NUCLEOTIDE SEQUENCE [LARGE SCALE GENOMIC DNA]</scope>
    <source>
        <strain evidence="6 7">DSM 11907</strain>
    </source>
</reference>
<dbReference type="InterPro" id="IPR032808">
    <property type="entry name" value="DoxX"/>
</dbReference>
<dbReference type="Pfam" id="PF13564">
    <property type="entry name" value="DoxX_2"/>
    <property type="match status" value="1"/>
</dbReference>
<evidence type="ECO:0008006" key="8">
    <source>
        <dbReference type="Google" id="ProtNLM"/>
    </source>
</evidence>
<feature type="transmembrane region" description="Helical" evidence="5">
    <location>
        <begin position="62"/>
        <end position="78"/>
    </location>
</feature>
<dbReference type="OrthoDB" id="8856615at2"/>
<evidence type="ECO:0000256" key="1">
    <source>
        <dbReference type="ARBA" id="ARBA00004141"/>
    </source>
</evidence>
<gene>
    <name evidence="6" type="ORF">CH338_05830</name>
</gene>
<dbReference type="AlphaFoldDB" id="A0A327KQ87"/>
<protein>
    <recommendedName>
        <fullName evidence="8">DoxX family protein</fullName>
    </recommendedName>
</protein>
<comment type="caution">
    <text evidence="6">The sequence shown here is derived from an EMBL/GenBank/DDBJ whole genome shotgun (WGS) entry which is preliminary data.</text>
</comment>
<feature type="transmembrane region" description="Helical" evidence="5">
    <location>
        <begin position="126"/>
        <end position="146"/>
    </location>
</feature>
<keyword evidence="7" id="KW-1185">Reference proteome</keyword>
<organism evidence="6 7">
    <name type="scientific">Rhodoplanes elegans</name>
    <dbReference type="NCBI Taxonomy" id="29408"/>
    <lineage>
        <taxon>Bacteria</taxon>
        <taxon>Pseudomonadati</taxon>
        <taxon>Pseudomonadota</taxon>
        <taxon>Alphaproteobacteria</taxon>
        <taxon>Hyphomicrobiales</taxon>
        <taxon>Nitrobacteraceae</taxon>
        <taxon>Rhodoplanes</taxon>
    </lineage>
</organism>
<evidence type="ECO:0000256" key="3">
    <source>
        <dbReference type="ARBA" id="ARBA00022989"/>
    </source>
</evidence>
<proteinExistence type="predicted"/>
<keyword evidence="4 5" id="KW-0472">Membrane</keyword>
<evidence type="ECO:0000256" key="5">
    <source>
        <dbReference type="SAM" id="Phobius"/>
    </source>
</evidence>